<feature type="region of interest" description="Disordered" evidence="1">
    <location>
        <begin position="74"/>
        <end position="93"/>
    </location>
</feature>
<dbReference type="EMBL" id="JAOYFB010000004">
    <property type="protein sequence ID" value="KAK4014975.1"/>
    <property type="molecule type" value="Genomic_DNA"/>
</dbReference>
<keyword evidence="3" id="KW-1185">Reference proteome</keyword>
<evidence type="ECO:0000313" key="3">
    <source>
        <dbReference type="Proteomes" id="UP001234178"/>
    </source>
</evidence>
<comment type="caution">
    <text evidence="2">The sequence shown here is derived from an EMBL/GenBank/DDBJ whole genome shotgun (WGS) entry which is preliminary data.</text>
</comment>
<evidence type="ECO:0000313" key="2">
    <source>
        <dbReference type="EMBL" id="KAK4014975.1"/>
    </source>
</evidence>
<evidence type="ECO:0000256" key="1">
    <source>
        <dbReference type="SAM" id="MobiDB-lite"/>
    </source>
</evidence>
<dbReference type="Proteomes" id="UP001234178">
    <property type="component" value="Unassembled WGS sequence"/>
</dbReference>
<gene>
    <name evidence="2" type="ORF">OUZ56_027490</name>
</gene>
<sequence>MGMSSPGSFMMDVSVEPMLCLVNAALVEESEEQDADNVTGIPERTHGFCRKTVSPQQKRTKQFGLEVQGEMTTTTRARDTRYRPPKPRTLNNMGTLTAEWRYHG</sequence>
<proteinExistence type="predicted"/>
<reference evidence="2 3" key="1">
    <citation type="journal article" date="2023" name="Nucleic Acids Res.">
        <title>The hologenome of Daphnia magna reveals possible DNA methylation and microbiome-mediated evolution of the host genome.</title>
        <authorList>
            <person name="Chaturvedi A."/>
            <person name="Li X."/>
            <person name="Dhandapani V."/>
            <person name="Marshall H."/>
            <person name="Kissane S."/>
            <person name="Cuenca-Cambronero M."/>
            <person name="Asole G."/>
            <person name="Calvet F."/>
            <person name="Ruiz-Romero M."/>
            <person name="Marangio P."/>
            <person name="Guigo R."/>
            <person name="Rago D."/>
            <person name="Mirbahai L."/>
            <person name="Eastwood N."/>
            <person name="Colbourne J.K."/>
            <person name="Zhou J."/>
            <person name="Mallon E."/>
            <person name="Orsini L."/>
        </authorList>
    </citation>
    <scope>NUCLEOTIDE SEQUENCE [LARGE SCALE GENOMIC DNA]</scope>
    <source>
        <strain evidence="2">LRV0_1</strain>
    </source>
</reference>
<organism evidence="2 3">
    <name type="scientific">Daphnia magna</name>
    <dbReference type="NCBI Taxonomy" id="35525"/>
    <lineage>
        <taxon>Eukaryota</taxon>
        <taxon>Metazoa</taxon>
        <taxon>Ecdysozoa</taxon>
        <taxon>Arthropoda</taxon>
        <taxon>Crustacea</taxon>
        <taxon>Branchiopoda</taxon>
        <taxon>Diplostraca</taxon>
        <taxon>Cladocera</taxon>
        <taxon>Anomopoda</taxon>
        <taxon>Daphniidae</taxon>
        <taxon>Daphnia</taxon>
    </lineage>
</organism>
<accession>A0ABQ9ZPX3</accession>
<protein>
    <submittedName>
        <fullName evidence="2">Uncharacterized protein</fullName>
    </submittedName>
</protein>
<name>A0ABQ9ZPX3_9CRUS</name>